<accession>A0A0G0SZE5</accession>
<sequence length="81" mass="9360">MTPELKYYPEPKPHIIIKRDDEPKGSRGFIWPEDANIYEVRFNTTVRQAAEQNSLKPQELISRLVAGESFNFDPSIKLIKG</sequence>
<name>A0A0G0SZE5_9BACT</name>
<dbReference type="STRING" id="1618563.UU12_C0029G0020"/>
<dbReference type="AlphaFoldDB" id="A0A0G0SZE5"/>
<comment type="caution">
    <text evidence="1">The sequence shown here is derived from an EMBL/GenBank/DDBJ whole genome shotgun (WGS) entry which is preliminary data.</text>
</comment>
<dbReference type="Proteomes" id="UP000034562">
    <property type="component" value="Unassembled WGS sequence"/>
</dbReference>
<dbReference type="EMBL" id="LBZK01000029">
    <property type="protein sequence ID" value="KKR70114.1"/>
    <property type="molecule type" value="Genomic_DNA"/>
</dbReference>
<evidence type="ECO:0000313" key="2">
    <source>
        <dbReference type="Proteomes" id="UP000034562"/>
    </source>
</evidence>
<protein>
    <submittedName>
        <fullName evidence="1">Uncharacterized protein</fullName>
    </submittedName>
</protein>
<proteinExistence type="predicted"/>
<organism evidence="1 2">
    <name type="scientific">Candidatus Woesebacteria bacterium GW2011_GWA2_40_7b</name>
    <dbReference type="NCBI Taxonomy" id="1618563"/>
    <lineage>
        <taxon>Bacteria</taxon>
        <taxon>Candidatus Woeseibacteriota</taxon>
    </lineage>
</organism>
<gene>
    <name evidence="1" type="ORF">UU12_C0029G0020</name>
</gene>
<reference evidence="1 2" key="1">
    <citation type="journal article" date="2015" name="Nature">
        <title>rRNA introns, odd ribosomes, and small enigmatic genomes across a large radiation of phyla.</title>
        <authorList>
            <person name="Brown C.T."/>
            <person name="Hug L.A."/>
            <person name="Thomas B.C."/>
            <person name="Sharon I."/>
            <person name="Castelle C.J."/>
            <person name="Singh A."/>
            <person name="Wilkins M.J."/>
            <person name="Williams K.H."/>
            <person name="Banfield J.F."/>
        </authorList>
    </citation>
    <scope>NUCLEOTIDE SEQUENCE [LARGE SCALE GENOMIC DNA]</scope>
</reference>
<evidence type="ECO:0000313" key="1">
    <source>
        <dbReference type="EMBL" id="KKR70114.1"/>
    </source>
</evidence>